<dbReference type="Gene3D" id="3.20.20.70">
    <property type="entry name" value="Aldolase class I"/>
    <property type="match status" value="2"/>
</dbReference>
<dbReference type="AlphaFoldDB" id="C5BK50"/>
<evidence type="ECO:0000313" key="8">
    <source>
        <dbReference type="Proteomes" id="UP000009080"/>
    </source>
</evidence>
<evidence type="ECO:0000256" key="5">
    <source>
        <dbReference type="ARBA" id="ARBA00023014"/>
    </source>
</evidence>
<dbReference type="PROSITE" id="PS51918">
    <property type="entry name" value="RADICAL_SAM"/>
    <property type="match status" value="1"/>
</dbReference>
<accession>C5BK50</accession>
<dbReference type="CDD" id="cd01335">
    <property type="entry name" value="Radical_SAM"/>
    <property type="match status" value="1"/>
</dbReference>
<name>C5BK50_TERTT</name>
<dbReference type="GO" id="GO:0046872">
    <property type="term" value="F:metal ion binding"/>
    <property type="evidence" value="ECO:0007669"/>
    <property type="project" value="UniProtKB-KW"/>
</dbReference>
<evidence type="ECO:0000256" key="1">
    <source>
        <dbReference type="ARBA" id="ARBA00001966"/>
    </source>
</evidence>
<dbReference type="KEGG" id="ttu:TERTU_2294"/>
<keyword evidence="2" id="KW-0949">S-adenosyl-L-methionine</keyword>
<dbReference type="STRING" id="377629.TERTU_2294"/>
<feature type="domain" description="Radical SAM core" evidence="6">
    <location>
        <begin position="98"/>
        <end position="341"/>
    </location>
</feature>
<keyword evidence="5" id="KW-0411">Iron-sulfur</keyword>
<evidence type="ECO:0000256" key="2">
    <source>
        <dbReference type="ARBA" id="ARBA00022691"/>
    </source>
</evidence>
<proteinExistence type="predicted"/>
<evidence type="ECO:0000313" key="7">
    <source>
        <dbReference type="EMBL" id="ACR10931.1"/>
    </source>
</evidence>
<dbReference type="RefSeq" id="WP_015817043.1">
    <property type="nucleotide sequence ID" value="NC_012997.1"/>
</dbReference>
<sequence length="399" mass="46292">MSKTYCTAPFVHMNIANDGNVTPCCTSTRSFGNSKRQSLSDIWSGDQMEQFREEILGGKQVEGCEICYQLEDSGADSFRLRWNRSFILKYIQDPKLRSDTPLCIHVHFSNICNLKCRMCWHGSSSSWFNDAKKLNLTVSDKALITSDGAQRMVDQLDPFIDKAVEFYFAGGEPLMMHQHYELLQRLIDRGRTDAIIGYNSNMTLLHLKDWDVIELWKQFKSVNVAISIDEVDERTPYLREGSDFETIRNNAMRIKREAPNVYIRVSPTITLLNIFNITNLLKRIVSEGICRYEDITLNIVQEPKYYNIRLLPLAHKKEIDRRVAAFIKAENLPALMIKWLKDVTSYMNAEDWSHRLGEFYEFNQKIDSIRSESFVDVFSNESYMLELFELASQQSEAVT</sequence>
<dbReference type="InterPro" id="IPR050377">
    <property type="entry name" value="Radical_SAM_PqqE_MftC-like"/>
</dbReference>
<comment type="cofactor">
    <cofactor evidence="1">
        <name>[4Fe-4S] cluster</name>
        <dbReference type="ChEBI" id="CHEBI:49883"/>
    </cofactor>
</comment>
<dbReference type="Pfam" id="PF04055">
    <property type="entry name" value="Radical_SAM"/>
    <property type="match status" value="1"/>
</dbReference>
<dbReference type="EMBL" id="CP001614">
    <property type="protein sequence ID" value="ACR10931.1"/>
    <property type="molecule type" value="Genomic_DNA"/>
</dbReference>
<dbReference type="NCBIfam" id="NF033640">
    <property type="entry name" value="N_Twi_rSAM"/>
    <property type="match status" value="1"/>
</dbReference>
<evidence type="ECO:0000256" key="4">
    <source>
        <dbReference type="ARBA" id="ARBA00023004"/>
    </source>
</evidence>
<dbReference type="GO" id="GO:0051536">
    <property type="term" value="F:iron-sulfur cluster binding"/>
    <property type="evidence" value="ECO:0007669"/>
    <property type="project" value="UniProtKB-KW"/>
</dbReference>
<dbReference type="GO" id="GO:0003824">
    <property type="term" value="F:catalytic activity"/>
    <property type="evidence" value="ECO:0007669"/>
    <property type="project" value="InterPro"/>
</dbReference>
<dbReference type="Pfam" id="PF13186">
    <property type="entry name" value="SPASM"/>
    <property type="match status" value="1"/>
</dbReference>
<dbReference type="SUPFAM" id="SSF102114">
    <property type="entry name" value="Radical SAM enzymes"/>
    <property type="match status" value="2"/>
</dbReference>
<protein>
    <submittedName>
        <fullName evidence="7">Radical SAM domain protein</fullName>
    </submittedName>
</protein>
<dbReference type="InterPro" id="IPR023885">
    <property type="entry name" value="4Fe4S-binding_SPASM_dom"/>
</dbReference>
<organism evidence="7 8">
    <name type="scientific">Teredinibacter turnerae (strain ATCC 39867 / T7901)</name>
    <dbReference type="NCBI Taxonomy" id="377629"/>
    <lineage>
        <taxon>Bacteria</taxon>
        <taxon>Pseudomonadati</taxon>
        <taxon>Pseudomonadota</taxon>
        <taxon>Gammaproteobacteria</taxon>
        <taxon>Cellvibrionales</taxon>
        <taxon>Cellvibrionaceae</taxon>
        <taxon>Teredinibacter</taxon>
    </lineage>
</organism>
<dbReference type="SFLD" id="SFLDS00029">
    <property type="entry name" value="Radical_SAM"/>
    <property type="match status" value="1"/>
</dbReference>
<dbReference type="OrthoDB" id="5292692at2"/>
<dbReference type="PANTHER" id="PTHR11228">
    <property type="entry name" value="RADICAL SAM DOMAIN PROTEIN"/>
    <property type="match status" value="1"/>
</dbReference>
<dbReference type="InterPro" id="IPR058240">
    <property type="entry name" value="rSAM_sf"/>
</dbReference>
<gene>
    <name evidence="7" type="ordered locus">TERTU_2294</name>
</gene>
<keyword evidence="3" id="KW-0479">Metal-binding</keyword>
<dbReference type="InterPro" id="IPR013785">
    <property type="entry name" value="Aldolase_TIM"/>
</dbReference>
<dbReference type="CDD" id="cd21109">
    <property type="entry name" value="SPASM"/>
    <property type="match status" value="1"/>
</dbReference>
<dbReference type="PANTHER" id="PTHR11228:SF35">
    <property type="entry name" value="MOLYBDENUM COFACTOR BIOSYNTHESIS PROTEIN A-RELATED"/>
    <property type="match status" value="1"/>
</dbReference>
<evidence type="ECO:0000259" key="6">
    <source>
        <dbReference type="PROSITE" id="PS51918"/>
    </source>
</evidence>
<keyword evidence="8" id="KW-1185">Reference proteome</keyword>
<dbReference type="HOGENOM" id="CLU_040999_0_0_6"/>
<keyword evidence="4" id="KW-0408">Iron</keyword>
<reference evidence="7 8" key="1">
    <citation type="journal article" date="2009" name="PLoS ONE">
        <title>The complete genome of Teredinibacter turnerae T7901: an intracellular endosymbiont of marine wood-boring bivalves (shipworms).</title>
        <authorList>
            <person name="Yang J.C."/>
            <person name="Madupu R."/>
            <person name="Durkin A.S."/>
            <person name="Ekborg N.A."/>
            <person name="Pedamallu C.S."/>
            <person name="Hostetler J.B."/>
            <person name="Radune D."/>
            <person name="Toms B.S."/>
            <person name="Henrissat B."/>
            <person name="Coutinho P.M."/>
            <person name="Schwarz S."/>
            <person name="Field L."/>
            <person name="Trindade-Silva A.E."/>
            <person name="Soares C.A.G."/>
            <person name="Elshahawi S."/>
            <person name="Hanora A."/>
            <person name="Schmidt E.W."/>
            <person name="Haygood M.G."/>
            <person name="Posfai J."/>
            <person name="Benner J."/>
            <person name="Madinger C."/>
            <person name="Nove J."/>
            <person name="Anton B."/>
            <person name="Chaudhary K."/>
            <person name="Foster J."/>
            <person name="Holman A."/>
            <person name="Kumar S."/>
            <person name="Lessard P.A."/>
            <person name="Luyten Y.A."/>
            <person name="Slatko B."/>
            <person name="Wood N."/>
            <person name="Wu B."/>
            <person name="Teplitski M."/>
            <person name="Mougous J.D."/>
            <person name="Ward N."/>
            <person name="Eisen J.A."/>
            <person name="Badger J.H."/>
            <person name="Distel D.L."/>
        </authorList>
    </citation>
    <scope>NUCLEOTIDE SEQUENCE [LARGE SCALE GENOMIC DNA]</scope>
    <source>
        <strain evidence="8">ATCC 39867 / T7901</strain>
    </source>
</reference>
<evidence type="ECO:0000256" key="3">
    <source>
        <dbReference type="ARBA" id="ARBA00022723"/>
    </source>
</evidence>
<dbReference type="eggNOG" id="COG0535">
    <property type="taxonomic scope" value="Bacteria"/>
</dbReference>
<dbReference type="SFLD" id="SFLDG01117">
    <property type="entry name" value="AviX12-like"/>
    <property type="match status" value="1"/>
</dbReference>
<dbReference type="InterPro" id="IPR007197">
    <property type="entry name" value="rSAM"/>
</dbReference>
<dbReference type="Proteomes" id="UP000009080">
    <property type="component" value="Chromosome"/>
</dbReference>